<evidence type="ECO:0000313" key="2">
    <source>
        <dbReference type="Proteomes" id="UP000827092"/>
    </source>
</evidence>
<sequence length="78" mass="8430">MAVCAVSKLKKKLSMELEIQLKLLTPEAPKKGGWDCNSDLHGNRIPPYGGHSSYGGGLVIQFDEELANEPTLAGYELA</sequence>
<organism evidence="1 2">
    <name type="scientific">Oedothorax gibbosus</name>
    <dbReference type="NCBI Taxonomy" id="931172"/>
    <lineage>
        <taxon>Eukaryota</taxon>
        <taxon>Metazoa</taxon>
        <taxon>Ecdysozoa</taxon>
        <taxon>Arthropoda</taxon>
        <taxon>Chelicerata</taxon>
        <taxon>Arachnida</taxon>
        <taxon>Araneae</taxon>
        <taxon>Araneomorphae</taxon>
        <taxon>Entelegynae</taxon>
        <taxon>Araneoidea</taxon>
        <taxon>Linyphiidae</taxon>
        <taxon>Erigoninae</taxon>
        <taxon>Oedothorax</taxon>
    </lineage>
</organism>
<dbReference type="AlphaFoldDB" id="A0AAV6VX39"/>
<dbReference type="EMBL" id="JAFNEN010000014">
    <property type="protein sequence ID" value="KAG8200660.1"/>
    <property type="molecule type" value="Genomic_DNA"/>
</dbReference>
<proteinExistence type="predicted"/>
<accession>A0AAV6VX39</accession>
<protein>
    <submittedName>
        <fullName evidence="1">Uncharacterized protein</fullName>
    </submittedName>
</protein>
<reference evidence="1 2" key="1">
    <citation type="journal article" date="2022" name="Nat. Ecol. Evol.">
        <title>A masculinizing supergene underlies an exaggerated male reproductive morph in a spider.</title>
        <authorList>
            <person name="Hendrickx F."/>
            <person name="De Corte Z."/>
            <person name="Sonet G."/>
            <person name="Van Belleghem S.M."/>
            <person name="Kostlbacher S."/>
            <person name="Vangestel C."/>
        </authorList>
    </citation>
    <scope>NUCLEOTIDE SEQUENCE [LARGE SCALE GENOMIC DNA]</scope>
    <source>
        <strain evidence="1">W744_W776</strain>
    </source>
</reference>
<keyword evidence="2" id="KW-1185">Reference proteome</keyword>
<dbReference type="Proteomes" id="UP000827092">
    <property type="component" value="Unassembled WGS sequence"/>
</dbReference>
<gene>
    <name evidence="1" type="ORF">JTE90_022281</name>
</gene>
<evidence type="ECO:0000313" key="1">
    <source>
        <dbReference type="EMBL" id="KAG8200660.1"/>
    </source>
</evidence>
<comment type="caution">
    <text evidence="1">The sequence shown here is derived from an EMBL/GenBank/DDBJ whole genome shotgun (WGS) entry which is preliminary data.</text>
</comment>
<name>A0AAV6VX39_9ARAC</name>